<organism evidence="2 3">
    <name type="scientific">Cymbomonas tetramitiformis</name>
    <dbReference type="NCBI Taxonomy" id="36881"/>
    <lineage>
        <taxon>Eukaryota</taxon>
        <taxon>Viridiplantae</taxon>
        <taxon>Chlorophyta</taxon>
        <taxon>Pyramimonadophyceae</taxon>
        <taxon>Pyramimonadales</taxon>
        <taxon>Pyramimonadaceae</taxon>
        <taxon>Cymbomonas</taxon>
    </lineage>
</organism>
<feature type="compositionally biased region" description="Acidic residues" evidence="1">
    <location>
        <begin position="98"/>
        <end position="110"/>
    </location>
</feature>
<protein>
    <submittedName>
        <fullName evidence="2">Uncharacterized protein</fullName>
    </submittedName>
</protein>
<evidence type="ECO:0000256" key="1">
    <source>
        <dbReference type="SAM" id="MobiDB-lite"/>
    </source>
</evidence>
<dbReference type="AlphaFoldDB" id="A0AAE0BRP0"/>
<proteinExistence type="predicted"/>
<gene>
    <name evidence="2" type="ORF">CYMTET_49681</name>
</gene>
<sequence>MVICVLTIVLHACNIERINKDADAVHSKSRPRFGDSNSKKAIYCYVNLSLQFKANLSFKEYLKTVLNEEDEENVLLSFQEVAEDSSDEELPAGREEAGDNEDSSDDDEVAEPPQDVDSRLPFECPVGFQALEKPAAFITSATGVTAAHSPLMAIGSSRVVTVVITITSIVVASAAPTGPTNR</sequence>
<keyword evidence="3" id="KW-1185">Reference proteome</keyword>
<name>A0AAE0BRP0_9CHLO</name>
<reference evidence="2 3" key="1">
    <citation type="journal article" date="2015" name="Genome Biol. Evol.">
        <title>Comparative Genomics of a Bacterivorous Green Alga Reveals Evolutionary Causalities and Consequences of Phago-Mixotrophic Mode of Nutrition.</title>
        <authorList>
            <person name="Burns J.A."/>
            <person name="Paasch A."/>
            <person name="Narechania A."/>
            <person name="Kim E."/>
        </authorList>
    </citation>
    <scope>NUCLEOTIDE SEQUENCE [LARGE SCALE GENOMIC DNA]</scope>
    <source>
        <strain evidence="2 3">PLY_AMNH</strain>
    </source>
</reference>
<feature type="region of interest" description="Disordered" evidence="1">
    <location>
        <begin position="82"/>
        <end position="119"/>
    </location>
</feature>
<dbReference type="EMBL" id="LGRX02033633">
    <property type="protein sequence ID" value="KAK3240477.1"/>
    <property type="molecule type" value="Genomic_DNA"/>
</dbReference>
<comment type="caution">
    <text evidence="2">The sequence shown here is derived from an EMBL/GenBank/DDBJ whole genome shotgun (WGS) entry which is preliminary data.</text>
</comment>
<evidence type="ECO:0000313" key="2">
    <source>
        <dbReference type="EMBL" id="KAK3240477.1"/>
    </source>
</evidence>
<accession>A0AAE0BRP0</accession>
<evidence type="ECO:0000313" key="3">
    <source>
        <dbReference type="Proteomes" id="UP001190700"/>
    </source>
</evidence>
<dbReference type="Proteomes" id="UP001190700">
    <property type="component" value="Unassembled WGS sequence"/>
</dbReference>